<proteinExistence type="predicted"/>
<dbReference type="PaxDb" id="272620-KPN_01316"/>
<gene>
    <name evidence="1" type="ORF">KPN_01316</name>
</gene>
<dbReference type="STRING" id="272620.KPN_01316"/>
<dbReference type="AlphaFoldDB" id="A6T827"/>
<accession>A6T827</accession>
<reference evidence="1 2" key="2">
    <citation type="submission" date="2006-09" db="EMBL/GenBank/DDBJ databases">
        <authorList>
            <consortium name="The Klebsiella pneumonia Genome Sequencing Project"/>
            <person name="McClelland M."/>
            <person name="Sanderson E.K."/>
            <person name="Spieth J."/>
            <person name="Clifton W.S."/>
            <person name="Latreille P."/>
            <person name="Sabo A."/>
            <person name="Pepin K."/>
            <person name="Bhonagiri V."/>
            <person name="Porwollik S."/>
            <person name="Ali J."/>
            <person name="Wilson R.K."/>
        </authorList>
    </citation>
    <scope>NUCLEOTIDE SEQUENCE [LARGE SCALE GENOMIC DNA]</scope>
    <source>
        <strain evidence="2">ATCC 700721 / MGH 78578</strain>
    </source>
</reference>
<dbReference type="EMBL" id="CP000647">
    <property type="protein sequence ID" value="ABR76748.1"/>
    <property type="molecule type" value="Genomic_DNA"/>
</dbReference>
<dbReference type="KEGG" id="kpn:KPN_01316"/>
<dbReference type="Proteomes" id="UP000000265">
    <property type="component" value="Chromosome"/>
</dbReference>
<dbReference type="HOGENOM" id="CLU_3414744_0_0_6"/>
<organism evidence="1 2">
    <name type="scientific">Klebsiella pneumoniae subsp. pneumoniae (strain ATCC 700721 / MGH 78578)</name>
    <dbReference type="NCBI Taxonomy" id="272620"/>
    <lineage>
        <taxon>Bacteria</taxon>
        <taxon>Pseudomonadati</taxon>
        <taxon>Pseudomonadota</taxon>
        <taxon>Gammaproteobacteria</taxon>
        <taxon>Enterobacterales</taxon>
        <taxon>Enterobacteriaceae</taxon>
        <taxon>Klebsiella/Raoultella group</taxon>
        <taxon>Klebsiella</taxon>
        <taxon>Klebsiella pneumoniae complex</taxon>
    </lineage>
</organism>
<protein>
    <submittedName>
        <fullName evidence="1">Uncharacterized protein</fullName>
    </submittedName>
</protein>
<evidence type="ECO:0000313" key="1">
    <source>
        <dbReference type="EMBL" id="ABR76748.1"/>
    </source>
</evidence>
<evidence type="ECO:0000313" key="2">
    <source>
        <dbReference type="Proteomes" id="UP000000265"/>
    </source>
</evidence>
<dbReference type="EnsemblBacteria" id="ABR76748">
    <property type="protein sequence ID" value="ABR76748"/>
    <property type="gene ID" value="KPN_01316"/>
</dbReference>
<name>A6T827_KLEP7</name>
<reference evidence="1 2" key="1">
    <citation type="journal article" date="2001" name="Nature">
        <title>Complete genome sequence of Salmonella enterica serovar Typhimurium LT2.</title>
        <authorList>
            <person name="McClelland M."/>
            <person name="Sanderson K.E."/>
            <person name="Spieth J."/>
            <person name="Clifton S.W."/>
            <person name="Latreille P."/>
            <person name="Courtney L."/>
            <person name="Porwollik S."/>
            <person name="Ali J."/>
            <person name="Dante M."/>
            <person name="Du F."/>
            <person name="Hou S."/>
            <person name="Layman D."/>
            <person name="Leonard S."/>
            <person name="Nguyen C."/>
            <person name="Scott K."/>
            <person name="Holmes A."/>
            <person name="Grewal N."/>
            <person name="Mulvaney E."/>
            <person name="Ryan E."/>
            <person name="Sun H."/>
            <person name="Florea L."/>
            <person name="Miller W."/>
            <person name="Stoneking T."/>
            <person name="Nhan M."/>
            <person name="Waterston R."/>
            <person name="Wilson R.K."/>
        </authorList>
    </citation>
    <scope>NUCLEOTIDE SEQUENCE [LARGE SCALE GENOMIC DNA]</scope>
    <source>
        <strain evidence="2">ATCC 700721 / MGH 78578</strain>
    </source>
</reference>
<sequence length="27" mass="2797">MLVSAHAFAAMVVNAVVDRHGQLTGDS</sequence>